<dbReference type="eggNOG" id="COG2755">
    <property type="taxonomic scope" value="Bacteria"/>
</dbReference>
<dbReference type="Gene3D" id="3.40.50.1110">
    <property type="entry name" value="SGNH hydrolase"/>
    <property type="match status" value="1"/>
</dbReference>
<dbReference type="SUPFAM" id="SSF52266">
    <property type="entry name" value="SGNH hydrolase"/>
    <property type="match status" value="1"/>
</dbReference>
<dbReference type="KEGG" id="mfp:MBIO_0345"/>
<dbReference type="RefSeq" id="WP_015510876.1">
    <property type="nucleotide sequence ID" value="NC_021002.1"/>
</dbReference>
<dbReference type="Pfam" id="PF00657">
    <property type="entry name" value="Lipase_GDSL"/>
    <property type="match status" value="1"/>
</dbReference>
<gene>
    <name evidence="2" type="ordered locus">MBIO_0345</name>
</gene>
<dbReference type="InterPro" id="IPR001087">
    <property type="entry name" value="GDSL"/>
</dbReference>
<reference evidence="2 3" key="1">
    <citation type="journal article" date="2009" name="Curr. Microbiol.">
        <title>Molecular cloning and expression of a novel cholinephosphotransferase involved in glycoglycerophospholipid biosynthesis of Mycoplasma fermentans.</title>
        <authorList>
            <person name="Ishida N."/>
            <person name="Irikura D."/>
            <person name="Matsuda K."/>
            <person name="Sato S."/>
            <person name="Asano K."/>
        </authorList>
    </citation>
    <scope>NUCLEOTIDE SEQUENCE [LARGE SCALE GENOMIC DNA]</scope>
    <source>
        <strain evidence="3">ATCC 19989 / NBRC 14854 / NCTC 10117 / PG18</strain>
    </source>
</reference>
<evidence type="ECO:0000256" key="1">
    <source>
        <dbReference type="SAM" id="MobiDB-lite"/>
    </source>
</evidence>
<feature type="compositionally biased region" description="Polar residues" evidence="1">
    <location>
        <begin position="51"/>
        <end position="65"/>
    </location>
</feature>
<dbReference type="HOGENOM" id="CLU_234978_0_0_14"/>
<evidence type="ECO:0000313" key="2">
    <source>
        <dbReference type="EMBL" id="BAH69610.1"/>
    </source>
</evidence>
<protein>
    <submittedName>
        <fullName evidence="2">Uncharacterized protein</fullName>
    </submittedName>
</protein>
<dbReference type="PATRIC" id="fig|496833.3.peg.774"/>
<sequence>MKIKLKQTLIILSTTLVGTIALATGLSFLPTKDKTIPRGKQSFNDDHKNYNDPNIPNLPGNNVPTKNPKPTLVLKNRPKSANAITKENSIKYLALGDSISAGFNAQLDKDYPGQLVNSKIEGLSFPTYLASFFQQLADKKLESFDNKAVSGTTFKQWNLLLNYDPNKPLDPKDLAELNKYFGTDLVNIKNDLIAKIKNANLITVTLGANDFLKDLLFKMVSNMPILDLIKQIKNKNLDYNMLVSHFDQVFRTLFEQLENRQKQFIQTIKSLNDKVNINFIAYPLPLTFIMDLIDKVINKGDTNNALSIGQTILDLLNKKLKYTAISQKTYYINPYQSSFWKQNLKLLTPNIFDIHPSSFGYKKMAMEVFVKLINPSRDINKYHENKIEWDNKYLQSDQDSFEYQIEVKNPFEKIKTIFKNNYDGYLKEKDSFFLAYENQLNEGNYINRVLNNNGLADFLFVDLINSMFKSKIYETIDPNRKLEKFMHRDDYANQKSLRDWFFNGQFMAKFLYDVQKQLFEQDWDQDNLPGAKDYQFKYLLEAIKTQTLKEERIIEFITSFCSSSVITTQKDELKTILEEIFSNIVAYEVKYEDMLKLVKSFYNENISKYISQNDLASLLKLVLNTKSIKSAVGDLVVELINSAPEYAKCKSINELFNVFISNKNNQNTIKKFIESIVNDLLSQNEFKQIVSRLASKIIKQYPELFKDIDENNLTNLIYESLSLGGEINNALGLVTKFVNSLLNELTTTNIKEFKFDNVIKNTLTEIKTLFDKDNWQESTFNIIKIVAKSNLYKNRSTISQLIKNIFNYLNTKNSFAKRIVDLFYDKNQAKISEYISKENLTSLFEKVFKTEELSNLISQLVSDLLKTNQTQLMDVTNFFDAIKVIFKNFVNTSAYDYISPLIKKVFEFPEAKDLFKKAMAKIPAQEAKNLNDRDVADIVSFVLDNNEFKDILQDFLVKGIFGDAITIEKLKDANNIIKSWLANKGSVDYIVLKASKFILDVSQQSSIKGILTSLIYEALSKERNLVKDIDQQEMENFIGDFLTIIPSLDEEFRFIKDVLTKIFNELKATGKAIDFKKVMSEFAKCIKNKLFNKNDWEKNTVKLIKIAITKKTMNKHQAFLRKFVKNILVYVSEDIALGKKLFKSLSEKAHKIIDKHIDENDFNNMFIDLFQRTEGLQRIIDNILDSLFSDIDSYQNANSLIDILKIYVMPQDRADRLAKNLEDVLKEFLKNEALHKLLRGLFEENVAPYGIDPKSPGNKALVDDLLANLHTFFVDLKILPNLANSMVDSFKKYNNFNEIIKNIEPILVNGLKLKEYSFVATILKNNIVNKHKESIRDDINKVIAGITSKINLVNKFIDDFNLIKPIKDMGLSETKARDFLTQVIQSQNLKTIIDVFVKELLDKNLEYAQLNSWLEAISKFMSSPSALIIKGTIKQYITELFEKNEEVAFTIGKLIANGWRKEHWTNSENDDIIIQKFIRSFGIGLLKTNILDDIVDSIFERLKRINTYGFEKLIDNLRDAAKEGALKFISEGGKVRLSKIFDQIPLIRDLLAKVPQKEFSDFLNLAFSSTPKNDTEGLFKVMFNSDKGTSKFEVGIGASGIIDILKGKVGDLVSAIASPLVKEFFKQASEQNYSDHNTLRKTNTGFQALWRFYSFLASVLYSNTPSGLFWNGTSLTAEAYLMDGFVKAFKDNVKDYKTALLAKYGDKSLIGFNNSFDPLDYYLSGMTTVNYWTGTLHSRSNSLNDSRYGSDHVLTYIYYKDKKDSKFTNKKFKQALIEYMHQGYMPYK</sequence>
<dbReference type="Proteomes" id="UP000006810">
    <property type="component" value="Chromosome"/>
</dbReference>
<evidence type="ECO:0000313" key="3">
    <source>
        <dbReference type="Proteomes" id="UP000006810"/>
    </source>
</evidence>
<keyword evidence="3" id="KW-1185">Reference proteome</keyword>
<proteinExistence type="predicted"/>
<dbReference type="EMBL" id="AP009608">
    <property type="protein sequence ID" value="BAH69610.1"/>
    <property type="molecule type" value="Genomic_DNA"/>
</dbReference>
<dbReference type="GO" id="GO:0016788">
    <property type="term" value="F:hydrolase activity, acting on ester bonds"/>
    <property type="evidence" value="ECO:0007669"/>
    <property type="project" value="InterPro"/>
</dbReference>
<dbReference type="CDD" id="cd00229">
    <property type="entry name" value="SGNH_hydrolase"/>
    <property type="match status" value="1"/>
</dbReference>
<organism evidence="2 3">
    <name type="scientific">Mycoplasmopsis fermentans (strain ATCC 19989 / NBRC 14854 / NCTC 10117 / PG18)</name>
    <name type="common">Mycoplasma fermentans</name>
    <dbReference type="NCBI Taxonomy" id="496833"/>
    <lineage>
        <taxon>Bacteria</taxon>
        <taxon>Bacillati</taxon>
        <taxon>Mycoplasmatota</taxon>
        <taxon>Mycoplasmoidales</taxon>
        <taxon>Metamycoplasmataceae</taxon>
        <taxon>Mycoplasmopsis</taxon>
    </lineage>
</organism>
<name>C4XEN8_MYCFP</name>
<feature type="region of interest" description="Disordered" evidence="1">
    <location>
        <begin position="36"/>
        <end position="67"/>
    </location>
</feature>
<dbReference type="InterPro" id="IPR036514">
    <property type="entry name" value="SGNH_hydro_sf"/>
</dbReference>
<accession>C4XEN8</accession>